<dbReference type="RefSeq" id="WP_090729093.1">
    <property type="nucleotide sequence ID" value="NZ_FOOU01000012.1"/>
</dbReference>
<reference evidence="4" key="1">
    <citation type="submission" date="2016-10" db="EMBL/GenBank/DDBJ databases">
        <authorList>
            <person name="Varghese N."/>
            <person name="Submissions S."/>
        </authorList>
    </citation>
    <scope>NUCLEOTIDE SEQUENCE [LARGE SCALE GENOMIC DNA]</scope>
    <source>
        <strain evidence="4">CGMCC 1.10971</strain>
    </source>
</reference>
<dbReference type="Gene3D" id="1.10.238.10">
    <property type="entry name" value="EF-hand"/>
    <property type="match status" value="1"/>
</dbReference>
<evidence type="ECO:0000313" key="4">
    <source>
        <dbReference type="Proteomes" id="UP000198623"/>
    </source>
</evidence>
<keyword evidence="1" id="KW-0732">Signal</keyword>
<dbReference type="GO" id="GO:0005509">
    <property type="term" value="F:calcium ion binding"/>
    <property type="evidence" value="ECO:0007669"/>
    <property type="project" value="InterPro"/>
</dbReference>
<feature type="signal peptide" evidence="1">
    <location>
        <begin position="1"/>
        <end position="19"/>
    </location>
</feature>
<evidence type="ECO:0000256" key="1">
    <source>
        <dbReference type="SAM" id="SignalP"/>
    </source>
</evidence>
<dbReference type="InterPro" id="IPR011992">
    <property type="entry name" value="EF-hand-dom_pair"/>
</dbReference>
<gene>
    <name evidence="3" type="ORF">SAMN05216175_11229</name>
</gene>
<dbReference type="STRING" id="1045558.SAMN05216175_11229"/>
<dbReference type="SUPFAM" id="SSF47473">
    <property type="entry name" value="EF-hand"/>
    <property type="match status" value="1"/>
</dbReference>
<evidence type="ECO:0000313" key="3">
    <source>
        <dbReference type="EMBL" id="SFG72635.1"/>
    </source>
</evidence>
<dbReference type="InterPro" id="IPR002048">
    <property type="entry name" value="EF_hand_dom"/>
</dbReference>
<name>A0A1I2U641_9GAMM</name>
<sequence length="76" mass="8122">MKKSAAIAAFILVSSTAMAQPTGGTDLFTLLDVDADQMISAEEAKIHEPVHEQFDTLDVNKDGQLSADEFNLLAKG</sequence>
<dbReference type="Pfam" id="PF13202">
    <property type="entry name" value="EF-hand_5"/>
    <property type="match status" value="1"/>
</dbReference>
<protein>
    <submittedName>
        <fullName evidence="3">EF hand</fullName>
    </submittedName>
</protein>
<dbReference type="Proteomes" id="UP000198623">
    <property type="component" value="Unassembled WGS sequence"/>
</dbReference>
<organism evidence="3 4">
    <name type="scientific">Neptunomonas qingdaonensis</name>
    <dbReference type="NCBI Taxonomy" id="1045558"/>
    <lineage>
        <taxon>Bacteria</taxon>
        <taxon>Pseudomonadati</taxon>
        <taxon>Pseudomonadota</taxon>
        <taxon>Gammaproteobacteria</taxon>
        <taxon>Oceanospirillales</taxon>
        <taxon>Oceanospirillaceae</taxon>
        <taxon>Neptunomonas</taxon>
    </lineage>
</organism>
<accession>A0A1I2U641</accession>
<evidence type="ECO:0000259" key="2">
    <source>
        <dbReference type="Pfam" id="PF13202"/>
    </source>
</evidence>
<keyword evidence="4" id="KW-1185">Reference proteome</keyword>
<dbReference type="PROSITE" id="PS00018">
    <property type="entry name" value="EF_HAND_1"/>
    <property type="match status" value="1"/>
</dbReference>
<dbReference type="OrthoDB" id="6121358at2"/>
<feature type="domain" description="EF-hand" evidence="2">
    <location>
        <begin position="53"/>
        <end position="72"/>
    </location>
</feature>
<dbReference type="AlphaFoldDB" id="A0A1I2U641"/>
<feature type="chain" id="PRO_5011600895" evidence="1">
    <location>
        <begin position="20"/>
        <end position="76"/>
    </location>
</feature>
<dbReference type="InterPro" id="IPR018247">
    <property type="entry name" value="EF_Hand_1_Ca_BS"/>
</dbReference>
<proteinExistence type="predicted"/>
<dbReference type="EMBL" id="FOOU01000012">
    <property type="protein sequence ID" value="SFG72635.1"/>
    <property type="molecule type" value="Genomic_DNA"/>
</dbReference>